<evidence type="ECO:0000256" key="3">
    <source>
        <dbReference type="ARBA" id="ARBA00022980"/>
    </source>
</evidence>
<comment type="subunit">
    <text evidence="2">Part of the 50S ribosomal subunit.</text>
</comment>
<proteinExistence type="inferred from homology"/>
<feature type="domain" description="Large ribosomal subunit protein uL30-like ferredoxin-like fold" evidence="6">
    <location>
        <begin position="12"/>
        <end position="59"/>
    </location>
</feature>
<dbReference type="SUPFAM" id="SSF55129">
    <property type="entry name" value="Ribosomal protein L30p/L7e"/>
    <property type="match status" value="1"/>
</dbReference>
<gene>
    <name evidence="7" type="ORF">METEAL_02940</name>
</gene>
<dbReference type="Proteomes" id="UP001238179">
    <property type="component" value="Chromosome"/>
</dbReference>
<evidence type="ECO:0000256" key="5">
    <source>
        <dbReference type="ARBA" id="ARBA00035492"/>
    </source>
</evidence>
<accession>A0AA48K7G4</accession>
<evidence type="ECO:0000256" key="2">
    <source>
        <dbReference type="ARBA" id="ARBA00011838"/>
    </source>
</evidence>
<evidence type="ECO:0000259" key="6">
    <source>
        <dbReference type="Pfam" id="PF00327"/>
    </source>
</evidence>
<name>A0AA48K7G4_9BACT</name>
<dbReference type="Gene3D" id="3.30.1390.20">
    <property type="entry name" value="Ribosomal protein L30, ferredoxin-like fold domain"/>
    <property type="match status" value="1"/>
</dbReference>
<organism evidence="7 8">
    <name type="scientific">Mesoterricola silvestris</name>
    <dbReference type="NCBI Taxonomy" id="2927979"/>
    <lineage>
        <taxon>Bacteria</taxon>
        <taxon>Pseudomonadati</taxon>
        <taxon>Acidobacteriota</taxon>
        <taxon>Holophagae</taxon>
        <taxon>Holophagales</taxon>
        <taxon>Holophagaceae</taxon>
        <taxon>Mesoterricola</taxon>
    </lineage>
</organism>
<keyword evidence="8" id="KW-1185">Reference proteome</keyword>
<dbReference type="GO" id="GO:0015934">
    <property type="term" value="C:large ribosomal subunit"/>
    <property type="evidence" value="ECO:0007669"/>
    <property type="project" value="InterPro"/>
</dbReference>
<dbReference type="AlphaFoldDB" id="A0AA48K7G4"/>
<dbReference type="KEGG" id="msil:METEAL_02940"/>
<sequence>MSQLLGKQVVLTLKRSTICTVPKHRAFIQTLGLKTIGDTRECEYTPNVHGMVKLIPYLIDVTVKG</sequence>
<dbReference type="GO" id="GO:0003735">
    <property type="term" value="F:structural constituent of ribosome"/>
    <property type="evidence" value="ECO:0007669"/>
    <property type="project" value="InterPro"/>
</dbReference>
<evidence type="ECO:0000256" key="1">
    <source>
        <dbReference type="ARBA" id="ARBA00007594"/>
    </source>
</evidence>
<evidence type="ECO:0000256" key="4">
    <source>
        <dbReference type="ARBA" id="ARBA00023274"/>
    </source>
</evidence>
<keyword evidence="4" id="KW-0687">Ribonucleoprotein</keyword>
<protein>
    <recommendedName>
        <fullName evidence="5">50S ribosomal protein L30</fullName>
    </recommendedName>
</protein>
<evidence type="ECO:0000313" key="8">
    <source>
        <dbReference type="Proteomes" id="UP001238179"/>
    </source>
</evidence>
<dbReference type="RefSeq" id="WP_316414009.1">
    <property type="nucleotide sequence ID" value="NZ_AP027080.1"/>
</dbReference>
<dbReference type="InterPro" id="IPR016082">
    <property type="entry name" value="Ribosomal_uL30_ferredoxin-like"/>
</dbReference>
<dbReference type="Pfam" id="PF00327">
    <property type="entry name" value="Ribosomal_L30"/>
    <property type="match status" value="1"/>
</dbReference>
<dbReference type="CDD" id="cd01658">
    <property type="entry name" value="Ribosomal_L30"/>
    <property type="match status" value="1"/>
</dbReference>
<dbReference type="EMBL" id="AP027080">
    <property type="protein sequence ID" value="BDU71120.1"/>
    <property type="molecule type" value="Genomic_DNA"/>
</dbReference>
<keyword evidence="3" id="KW-0689">Ribosomal protein</keyword>
<dbReference type="GO" id="GO:0006412">
    <property type="term" value="P:translation"/>
    <property type="evidence" value="ECO:0007669"/>
    <property type="project" value="InterPro"/>
</dbReference>
<reference evidence="8" key="1">
    <citation type="journal article" date="2023" name="Int. J. Syst. Evol. Microbiol.">
        <title>Mesoterricola silvestris gen. nov., sp. nov., Mesoterricola sediminis sp. nov., Geothrix oryzae sp. nov., Geothrix edaphica sp. nov., Geothrix rubra sp. nov., and Geothrix limicola sp. nov., six novel members of Acidobacteriota isolated from soils.</title>
        <authorList>
            <person name="Itoh H."/>
            <person name="Sugisawa Y."/>
            <person name="Mise K."/>
            <person name="Xu Z."/>
            <person name="Kuniyasu M."/>
            <person name="Ushijima N."/>
            <person name="Kawano K."/>
            <person name="Kobayashi E."/>
            <person name="Shiratori Y."/>
            <person name="Masuda Y."/>
            <person name="Senoo K."/>
        </authorList>
    </citation>
    <scope>NUCLEOTIDE SEQUENCE [LARGE SCALE GENOMIC DNA]</scope>
    <source>
        <strain evidence="8">W79</strain>
    </source>
</reference>
<evidence type="ECO:0000313" key="7">
    <source>
        <dbReference type="EMBL" id="BDU71120.1"/>
    </source>
</evidence>
<comment type="similarity">
    <text evidence="1">Belongs to the universal ribosomal protein uL30 family.</text>
</comment>
<dbReference type="InterPro" id="IPR036919">
    <property type="entry name" value="Ribo_uL30_ferredoxin-like_sf"/>
</dbReference>
<dbReference type="InterPro" id="IPR005996">
    <property type="entry name" value="Ribosomal_uL30_bac-type"/>
</dbReference>